<dbReference type="InterPro" id="IPR000432">
    <property type="entry name" value="DNA_mismatch_repair_MutS_C"/>
</dbReference>
<dbReference type="GO" id="GO:0030983">
    <property type="term" value="F:mismatched DNA binding"/>
    <property type="evidence" value="ECO:0007669"/>
    <property type="project" value="InterPro"/>
</dbReference>
<dbReference type="GO" id="GO:0005524">
    <property type="term" value="F:ATP binding"/>
    <property type="evidence" value="ECO:0007669"/>
    <property type="project" value="UniProtKB-KW"/>
</dbReference>
<dbReference type="AlphaFoldDB" id="A0A8J7H0U5"/>
<evidence type="ECO:0000256" key="1">
    <source>
        <dbReference type="ARBA" id="ARBA00022741"/>
    </source>
</evidence>
<dbReference type="EMBL" id="JAEAGR010000002">
    <property type="protein sequence ID" value="MBH1939797.1"/>
    <property type="molecule type" value="Genomic_DNA"/>
</dbReference>
<dbReference type="Pfam" id="PF00488">
    <property type="entry name" value="MutS_V"/>
    <property type="match status" value="1"/>
</dbReference>
<dbReference type="SUPFAM" id="SSF52540">
    <property type="entry name" value="P-loop containing nucleoside triphosphate hydrolases"/>
    <property type="match status" value="1"/>
</dbReference>
<dbReference type="GO" id="GO:0006298">
    <property type="term" value="P:mismatch repair"/>
    <property type="evidence" value="ECO:0007669"/>
    <property type="project" value="InterPro"/>
</dbReference>
<accession>A0A8J7H0U5</accession>
<dbReference type="InterPro" id="IPR027417">
    <property type="entry name" value="P-loop_NTPase"/>
</dbReference>
<keyword evidence="2" id="KW-0067">ATP-binding</keyword>
<dbReference type="PANTHER" id="PTHR11361:SF34">
    <property type="entry name" value="DNA MISMATCH REPAIR PROTEIN MSH1, MITOCHONDRIAL"/>
    <property type="match status" value="1"/>
</dbReference>
<reference evidence="5" key="1">
    <citation type="submission" date="2020-12" db="EMBL/GenBank/DDBJ databases">
        <title>M. sibirica DSM 26468T genome.</title>
        <authorList>
            <person name="Thieme N."/>
            <person name="Rettenmaier R."/>
            <person name="Zverlov V."/>
            <person name="Liebl W."/>
        </authorList>
    </citation>
    <scope>NUCLEOTIDE SEQUENCE</scope>
    <source>
        <strain evidence="5">DSM 26468</strain>
    </source>
</reference>
<sequence length="516" mass="59711">MHVRLLYEDCENLPRNALLNRSEIIQDLNLDIIFKFMARNDKFIYNTVRSVITNCATDINTVLYRQAILTDCIKNYNCFSEMYEMTSKAFEEIELYKESVKKVSVLKLTNSQNVLFSLEILGILVRNLEKFKMYVDSIETNLTSPGMRAFYDRLISDYNYEFVEKIKSSLGEMNFLIEGGEITFSGTIGQGLKAKDIIVNHLKKLEFRRRKPLSVASIMYYKLFKRSVVLLDDSRISNDVREMEAAGLSHILKMYQNFIKELTTFFENLHYQLSFYVGAANLQNRLTQMNIPTSMPKVVKREMGIFRFRGLYDLSMAIYQRHRPVSNDLDTQDLHLFIITGANQGGKSTYLRSIGIAQILMQSGMFVPAEYYCNCIYDGIFTHFTRREDTAMNSGKLDEELNRISRILDNITPNSMLLLNESFATTTEREGSQIASDVVNALYENGTNVLMVTHLFEFTKAMYEKRPEKSMFLSAERLADGTRTFRIIEKEPERTSYGLDLYKDIIGEYDSNDIAN</sequence>
<dbReference type="InterPro" id="IPR045076">
    <property type="entry name" value="MutS"/>
</dbReference>
<dbReference type="RefSeq" id="WP_197660023.1">
    <property type="nucleotide sequence ID" value="NZ_JAEAGR010000002.1"/>
</dbReference>
<dbReference type="Gene3D" id="3.40.50.300">
    <property type="entry name" value="P-loop containing nucleotide triphosphate hydrolases"/>
    <property type="match status" value="1"/>
</dbReference>
<gene>
    <name evidence="5" type="ORF">I5677_02675</name>
</gene>
<dbReference type="PANTHER" id="PTHR11361">
    <property type="entry name" value="DNA MISMATCH REPAIR PROTEIN MUTS FAMILY MEMBER"/>
    <property type="match status" value="1"/>
</dbReference>
<dbReference type="GO" id="GO:0140664">
    <property type="term" value="F:ATP-dependent DNA damage sensor activity"/>
    <property type="evidence" value="ECO:0007669"/>
    <property type="project" value="InterPro"/>
</dbReference>
<dbReference type="GO" id="GO:0005829">
    <property type="term" value="C:cytosol"/>
    <property type="evidence" value="ECO:0007669"/>
    <property type="project" value="TreeGrafter"/>
</dbReference>
<protein>
    <recommendedName>
        <fullName evidence="4">DNA mismatch repair proteins mutS family domain-containing protein</fullName>
    </recommendedName>
</protein>
<evidence type="ECO:0000256" key="2">
    <source>
        <dbReference type="ARBA" id="ARBA00022840"/>
    </source>
</evidence>
<dbReference type="SMART" id="SM00534">
    <property type="entry name" value="MUTSac"/>
    <property type="match status" value="1"/>
</dbReference>
<feature type="domain" description="DNA mismatch repair proteins mutS family" evidence="4">
    <location>
        <begin position="334"/>
        <end position="516"/>
    </location>
</feature>
<evidence type="ECO:0000259" key="4">
    <source>
        <dbReference type="SMART" id="SM00534"/>
    </source>
</evidence>
<keyword evidence="6" id="KW-1185">Reference proteome</keyword>
<comment type="caution">
    <text evidence="5">The sequence shown here is derived from an EMBL/GenBank/DDBJ whole genome shotgun (WGS) entry which is preliminary data.</text>
</comment>
<name>A0A8J7H0U5_9FIRM</name>
<keyword evidence="1" id="KW-0547">Nucleotide-binding</keyword>
<organism evidence="5 6">
    <name type="scientific">Mobilitalea sibirica</name>
    <dbReference type="NCBI Taxonomy" id="1462919"/>
    <lineage>
        <taxon>Bacteria</taxon>
        <taxon>Bacillati</taxon>
        <taxon>Bacillota</taxon>
        <taxon>Clostridia</taxon>
        <taxon>Lachnospirales</taxon>
        <taxon>Lachnospiraceae</taxon>
        <taxon>Mobilitalea</taxon>
    </lineage>
</organism>
<proteinExistence type="predicted"/>
<evidence type="ECO:0000313" key="6">
    <source>
        <dbReference type="Proteomes" id="UP000623269"/>
    </source>
</evidence>
<evidence type="ECO:0000313" key="5">
    <source>
        <dbReference type="EMBL" id="MBH1939797.1"/>
    </source>
</evidence>
<keyword evidence="3" id="KW-0238">DNA-binding</keyword>
<dbReference type="Proteomes" id="UP000623269">
    <property type="component" value="Unassembled WGS sequence"/>
</dbReference>
<evidence type="ECO:0000256" key="3">
    <source>
        <dbReference type="ARBA" id="ARBA00023125"/>
    </source>
</evidence>